<evidence type="ECO:0000259" key="2">
    <source>
        <dbReference type="Pfam" id="PF07331"/>
    </source>
</evidence>
<dbReference type="InterPro" id="IPR009936">
    <property type="entry name" value="DUF1468"/>
</dbReference>
<feature type="transmembrane region" description="Helical" evidence="1">
    <location>
        <begin position="21"/>
        <end position="47"/>
    </location>
</feature>
<feature type="transmembrane region" description="Helical" evidence="1">
    <location>
        <begin position="80"/>
        <end position="107"/>
    </location>
</feature>
<protein>
    <recommendedName>
        <fullName evidence="2">DUF1468 domain-containing protein</fullName>
    </recommendedName>
</protein>
<evidence type="ECO:0000256" key="1">
    <source>
        <dbReference type="SAM" id="Phobius"/>
    </source>
</evidence>
<keyword evidence="1" id="KW-1133">Transmembrane helix</keyword>
<proteinExistence type="predicted"/>
<feature type="transmembrane region" description="Helical" evidence="1">
    <location>
        <begin position="119"/>
        <end position="138"/>
    </location>
</feature>
<accession>A0A3B0ZQG9</accession>
<gene>
    <name evidence="3" type="ORF">MNBD_GAMMA21-198</name>
</gene>
<dbReference type="EMBL" id="UOFR01000023">
    <property type="protein sequence ID" value="VAW93931.1"/>
    <property type="molecule type" value="Genomic_DNA"/>
</dbReference>
<evidence type="ECO:0000313" key="3">
    <source>
        <dbReference type="EMBL" id="VAW93931.1"/>
    </source>
</evidence>
<dbReference type="Pfam" id="PF07331">
    <property type="entry name" value="TctB"/>
    <property type="match status" value="1"/>
</dbReference>
<sequence>MLSWAIPTYTPAYPGYGASSALVPIVAVSIMLFMASLSLLTIGIAIYTKKPLPTEETEFPEEGSGFTQIGRVNLYHLVRIMIPSILLVIAIEYIGYVLTSIAFLMLFQYAIGGRKWVQSIVLSIILTAVLYIVMRYGFGVPVPGPQIFL</sequence>
<keyword evidence="1" id="KW-0472">Membrane</keyword>
<reference evidence="3" key="1">
    <citation type="submission" date="2018-06" db="EMBL/GenBank/DDBJ databases">
        <authorList>
            <person name="Zhirakovskaya E."/>
        </authorList>
    </citation>
    <scope>NUCLEOTIDE SEQUENCE</scope>
</reference>
<dbReference type="AlphaFoldDB" id="A0A3B0ZQG9"/>
<keyword evidence="1" id="KW-0812">Transmembrane</keyword>
<organism evidence="3">
    <name type="scientific">hydrothermal vent metagenome</name>
    <dbReference type="NCBI Taxonomy" id="652676"/>
    <lineage>
        <taxon>unclassified sequences</taxon>
        <taxon>metagenomes</taxon>
        <taxon>ecological metagenomes</taxon>
    </lineage>
</organism>
<feature type="domain" description="DUF1468" evidence="2">
    <location>
        <begin position="18"/>
        <end position="143"/>
    </location>
</feature>
<name>A0A3B0ZQG9_9ZZZZ</name>